<name>A0A3P7NU67_DIBLA</name>
<sequence>MAIDRTYFQTYNPPDLPSKPNFVKIVDFSDTNCVSIVKNKIYLASMDGHLFYTTFLSSNRVVSEAKPIISPPPNSMTFHRNVSGLVVSSSGIHVTFLEM</sequence>
<dbReference type="Proteomes" id="UP000281553">
    <property type="component" value="Unassembled WGS sequence"/>
</dbReference>
<evidence type="ECO:0000313" key="1">
    <source>
        <dbReference type="EMBL" id="VDN40923.1"/>
    </source>
</evidence>
<gene>
    <name evidence="1" type="ORF">DILT_LOCUS18382</name>
</gene>
<protein>
    <submittedName>
        <fullName evidence="1">Uncharacterized protein</fullName>
    </submittedName>
</protein>
<reference evidence="1 2" key="1">
    <citation type="submission" date="2018-11" db="EMBL/GenBank/DDBJ databases">
        <authorList>
            <consortium name="Pathogen Informatics"/>
        </authorList>
    </citation>
    <scope>NUCLEOTIDE SEQUENCE [LARGE SCALE GENOMIC DNA]</scope>
</reference>
<evidence type="ECO:0000313" key="2">
    <source>
        <dbReference type="Proteomes" id="UP000281553"/>
    </source>
</evidence>
<accession>A0A3P7NU67</accession>
<proteinExistence type="predicted"/>
<keyword evidence="2" id="KW-1185">Reference proteome</keyword>
<dbReference type="EMBL" id="UYRU01099924">
    <property type="protein sequence ID" value="VDN40923.1"/>
    <property type="molecule type" value="Genomic_DNA"/>
</dbReference>
<dbReference type="AlphaFoldDB" id="A0A3P7NU67"/>
<organism evidence="1 2">
    <name type="scientific">Dibothriocephalus latus</name>
    <name type="common">Fish tapeworm</name>
    <name type="synonym">Diphyllobothrium latum</name>
    <dbReference type="NCBI Taxonomy" id="60516"/>
    <lineage>
        <taxon>Eukaryota</taxon>
        <taxon>Metazoa</taxon>
        <taxon>Spiralia</taxon>
        <taxon>Lophotrochozoa</taxon>
        <taxon>Platyhelminthes</taxon>
        <taxon>Cestoda</taxon>
        <taxon>Eucestoda</taxon>
        <taxon>Diphyllobothriidea</taxon>
        <taxon>Diphyllobothriidae</taxon>
        <taxon>Dibothriocephalus</taxon>
    </lineage>
</organism>